<evidence type="ECO:0000256" key="7">
    <source>
        <dbReference type="ARBA" id="ARBA00023012"/>
    </source>
</evidence>
<dbReference type="InterPro" id="IPR005467">
    <property type="entry name" value="His_kinase_dom"/>
</dbReference>
<accession>A0A9X2IZW3</accession>
<evidence type="ECO:0000256" key="2">
    <source>
        <dbReference type="ARBA" id="ARBA00004236"/>
    </source>
</evidence>
<dbReference type="CDD" id="cd00130">
    <property type="entry name" value="PAS"/>
    <property type="match status" value="1"/>
</dbReference>
<comment type="catalytic activity">
    <reaction evidence="1">
        <text>ATP + protein L-histidine = ADP + protein N-phospho-L-histidine.</text>
        <dbReference type="EC" id="2.7.13.3"/>
    </reaction>
</comment>
<keyword evidence="6" id="KW-0418">Kinase</keyword>
<feature type="domain" description="PAS" evidence="11">
    <location>
        <begin position="747"/>
        <end position="777"/>
    </location>
</feature>
<dbReference type="PROSITE" id="PS50112">
    <property type="entry name" value="PAS"/>
    <property type="match status" value="1"/>
</dbReference>
<dbReference type="InterPro" id="IPR003594">
    <property type="entry name" value="HATPase_dom"/>
</dbReference>
<dbReference type="FunFam" id="3.30.565.10:FF:000006">
    <property type="entry name" value="Sensor histidine kinase WalK"/>
    <property type="match status" value="1"/>
</dbReference>
<evidence type="ECO:0000256" key="1">
    <source>
        <dbReference type="ARBA" id="ARBA00000085"/>
    </source>
</evidence>
<dbReference type="Gene3D" id="1.10.287.130">
    <property type="match status" value="1"/>
</dbReference>
<dbReference type="InterPro" id="IPR011006">
    <property type="entry name" value="CheY-like_superfamily"/>
</dbReference>
<dbReference type="PANTHER" id="PTHR43547:SF2">
    <property type="entry name" value="HYBRID SIGNAL TRANSDUCTION HISTIDINE KINASE C"/>
    <property type="match status" value="1"/>
</dbReference>
<dbReference type="InterPro" id="IPR035965">
    <property type="entry name" value="PAS-like_dom_sf"/>
</dbReference>
<dbReference type="InterPro" id="IPR001789">
    <property type="entry name" value="Sig_transdc_resp-reg_receiver"/>
</dbReference>
<dbReference type="InterPro" id="IPR036457">
    <property type="entry name" value="PPM-type-like_dom_sf"/>
</dbReference>
<dbReference type="InterPro" id="IPR013656">
    <property type="entry name" value="PAS_4"/>
</dbReference>
<organism evidence="13 14">
    <name type="scientific">Nocardia pulmonis</name>
    <dbReference type="NCBI Taxonomy" id="2951408"/>
    <lineage>
        <taxon>Bacteria</taxon>
        <taxon>Bacillati</taxon>
        <taxon>Actinomycetota</taxon>
        <taxon>Actinomycetes</taxon>
        <taxon>Mycobacteriales</taxon>
        <taxon>Nocardiaceae</taxon>
        <taxon>Nocardia</taxon>
    </lineage>
</organism>
<feature type="domain" description="Response regulatory" evidence="10">
    <location>
        <begin position="616"/>
        <end position="731"/>
    </location>
</feature>
<comment type="caution">
    <text evidence="13">The sequence shown here is derived from an EMBL/GenBank/DDBJ whole genome shotgun (WGS) entry which is preliminary data.</text>
</comment>
<dbReference type="CDD" id="cd00082">
    <property type="entry name" value="HisKA"/>
    <property type="match status" value="1"/>
</dbReference>
<dbReference type="Pfam" id="PF07228">
    <property type="entry name" value="SpoIIE"/>
    <property type="match status" value="1"/>
</dbReference>
<dbReference type="InterPro" id="IPR036097">
    <property type="entry name" value="HisK_dim/P_sf"/>
</dbReference>
<evidence type="ECO:0000259" key="12">
    <source>
        <dbReference type="PROSITE" id="PS50113"/>
    </source>
</evidence>
<dbReference type="EMBL" id="JAMRXG010000007">
    <property type="protein sequence ID" value="MCM6775391.1"/>
    <property type="molecule type" value="Genomic_DNA"/>
</dbReference>
<evidence type="ECO:0000256" key="8">
    <source>
        <dbReference type="PROSITE-ProRule" id="PRU00169"/>
    </source>
</evidence>
<dbReference type="SUPFAM" id="SSF55874">
    <property type="entry name" value="ATPase domain of HSP90 chaperone/DNA topoisomerase II/histidine kinase"/>
    <property type="match status" value="2"/>
</dbReference>
<dbReference type="SMART" id="SM00387">
    <property type="entry name" value="HATPase_c"/>
    <property type="match status" value="1"/>
</dbReference>
<dbReference type="Proteomes" id="UP001139157">
    <property type="component" value="Unassembled WGS sequence"/>
</dbReference>
<dbReference type="PROSITE" id="PS50110">
    <property type="entry name" value="RESPONSE_REGULATORY"/>
    <property type="match status" value="1"/>
</dbReference>
<dbReference type="NCBIfam" id="TIGR00229">
    <property type="entry name" value="sensory_box"/>
    <property type="match status" value="1"/>
</dbReference>
<dbReference type="SUPFAM" id="SSF55781">
    <property type="entry name" value="GAF domain-like"/>
    <property type="match status" value="1"/>
</dbReference>
<dbReference type="Pfam" id="PF13185">
    <property type="entry name" value="GAF_2"/>
    <property type="match status" value="1"/>
</dbReference>
<evidence type="ECO:0000256" key="4">
    <source>
        <dbReference type="ARBA" id="ARBA00022553"/>
    </source>
</evidence>
<dbReference type="SUPFAM" id="SSF52172">
    <property type="entry name" value="CheY-like"/>
    <property type="match status" value="1"/>
</dbReference>
<dbReference type="Pfam" id="PF00512">
    <property type="entry name" value="HisKA"/>
    <property type="match status" value="1"/>
</dbReference>
<dbReference type="Gene3D" id="3.30.565.10">
    <property type="entry name" value="Histidine kinase-like ATPase, C-terminal domain"/>
    <property type="match status" value="2"/>
</dbReference>
<evidence type="ECO:0000256" key="3">
    <source>
        <dbReference type="ARBA" id="ARBA00012438"/>
    </source>
</evidence>
<dbReference type="Gene3D" id="3.60.40.10">
    <property type="entry name" value="PPM-type phosphatase domain"/>
    <property type="match status" value="1"/>
</dbReference>
<name>A0A9X2IZW3_9NOCA</name>
<evidence type="ECO:0000259" key="10">
    <source>
        <dbReference type="PROSITE" id="PS50110"/>
    </source>
</evidence>
<dbReference type="Pfam" id="PF02518">
    <property type="entry name" value="HATPase_c"/>
    <property type="match status" value="1"/>
</dbReference>
<dbReference type="Pfam" id="PF00072">
    <property type="entry name" value="Response_reg"/>
    <property type="match status" value="1"/>
</dbReference>
<dbReference type="Pfam" id="PF13581">
    <property type="entry name" value="HATPase_c_2"/>
    <property type="match status" value="1"/>
</dbReference>
<dbReference type="InterPro" id="IPR004358">
    <property type="entry name" value="Sig_transdc_His_kin-like_C"/>
</dbReference>
<gene>
    <name evidence="13" type="ORF">NDR86_18115</name>
</gene>
<reference evidence="13" key="1">
    <citation type="submission" date="2022-06" db="EMBL/GenBank/DDBJ databases">
        <title>Novel species in genus nocardia.</title>
        <authorList>
            <person name="Li F."/>
        </authorList>
    </citation>
    <scope>NUCLEOTIDE SEQUENCE</scope>
    <source>
        <strain evidence="13">CDC141</strain>
    </source>
</reference>
<dbReference type="PANTHER" id="PTHR43547">
    <property type="entry name" value="TWO-COMPONENT HISTIDINE KINASE"/>
    <property type="match status" value="1"/>
</dbReference>
<dbReference type="PROSITE" id="PS50113">
    <property type="entry name" value="PAC"/>
    <property type="match status" value="1"/>
</dbReference>
<dbReference type="SUPFAM" id="SSF55785">
    <property type="entry name" value="PYP-like sensor domain (PAS domain)"/>
    <property type="match status" value="1"/>
</dbReference>
<evidence type="ECO:0000259" key="9">
    <source>
        <dbReference type="PROSITE" id="PS50109"/>
    </source>
</evidence>
<dbReference type="Gene3D" id="3.40.50.2300">
    <property type="match status" value="1"/>
</dbReference>
<dbReference type="RefSeq" id="WP_251913640.1">
    <property type="nucleotide sequence ID" value="NZ_JAMRXG010000007.1"/>
</dbReference>
<evidence type="ECO:0000313" key="13">
    <source>
        <dbReference type="EMBL" id="MCM6775391.1"/>
    </source>
</evidence>
<dbReference type="InterPro" id="IPR003018">
    <property type="entry name" value="GAF"/>
</dbReference>
<dbReference type="PRINTS" id="PR00344">
    <property type="entry name" value="BCTRLSENSOR"/>
</dbReference>
<dbReference type="InterPro" id="IPR003661">
    <property type="entry name" value="HisK_dim/P_dom"/>
</dbReference>
<dbReference type="FunFam" id="1.10.287.130:FF:000045">
    <property type="entry name" value="Two-component system sensor histidine kinase/response regulator"/>
    <property type="match status" value="1"/>
</dbReference>
<dbReference type="InterPro" id="IPR029016">
    <property type="entry name" value="GAF-like_dom_sf"/>
</dbReference>
<protein>
    <recommendedName>
        <fullName evidence="3">histidine kinase</fullName>
        <ecNumber evidence="3">2.7.13.3</ecNumber>
    </recommendedName>
</protein>
<dbReference type="GO" id="GO:0005886">
    <property type="term" value="C:plasma membrane"/>
    <property type="evidence" value="ECO:0007669"/>
    <property type="project" value="UniProtKB-SubCell"/>
</dbReference>
<dbReference type="EC" id="2.7.13.3" evidence="3"/>
<keyword evidence="7" id="KW-0902">Two-component regulatory system</keyword>
<sequence>MTDTPAAACFPGSGEMARRLRAHPWAETTVGPPATWPDALRSAVRIALPSRFPMLVWWGRELRLVYNDAYAPLLGGKHPALWQPGARVWGEIWHIVGPMLESVLATGEATWSEDLLLPMDRHGYREETYWTYSYSPLHDADGAVRGVFTAVSETTERVIGQRRLAVLQDLGAQAGKAHDVAEAAGLVAQVLTRSVPDVPFAAIHVRPSVAAPLELLACAPTDAGGKWCDARRWPVAEVVRTGRGLAVGDLTAEFGVLPDGGWQIAPTEAMVLPLAADAGAESIGAIVLGARAGRALDSAYRSFLELVARQSAGLINAAIAYRAQQRRAEELAELDRAKTAFFANISHEFRTPLTLIMGPIEELRAHWDVDDRVRTELDLIHRNGLRLAKLVNTLLDFSRIEAGRMQARYEPVELSALTADLASVFRSAIERAGLELAVTCPPLSRPVYVDRAMWEKVMLNLLSNAVKFTFEGRIGVAVREEADGPVVTVSDTGIGVPATEIPRLFERFHRITSARARSNEGSGIGLALVRELVRLHGGSITARSVEGAGTAFEIRLRFGSGHLPAENIVAPGIVAESPAGAEPYLQEALRWLPEQPESAGRLGDSLDPGATVRKPRVLIADDNADMREYLTRLLAPQYEVQAVTDGAQALAAATEQPPDLIVSDVMMPRLDGLALIARLRAAKRTAQIPILLLSARAGQEAAIEGLHAGADDYLVKPFSAAELLARARAAMAMSRLRTRHAAWRSAIIDALEAGFFVCDRHGTVLEINAAFTTILGYDDAGLPYPPEQPWWPDRNTDPEAYRQVREAFSRLLTDGRGTATIPVVHRDGHQVWVTLAFAGIEDPDSGDRLIVGTFRDVTAEHYAIRRETALSALGWRLARVTGLDDAIEGAVDELRTLWRARRVLAITFAPGGEPAVVSAQRPGAVPGDGVDRGHRRWRELPPSLREAADYVREQPLLLPVITHTGDSGIAIDHPAGRLVILIALDGRPFSEPDRTLLSVLGGHLAQGLRRAHQIDQQRETALALQHAILGPDRLPPGFAVRYEPATPPLEVGGDWYDVVNLPGGSIGFVVGDCVGRGLAAATVMGQMRSACQAMLLHTADPAVTLAALDRVAAELPGARCTSVFCAVLDPASGELCYSSAGHPPALLAHDDGVVSTLDGGHHPVLGIVDGTRRGNARTRLGDTTALLLYTDGLVERRGQSLDAGIAAAAGTLARHRALPVRALADSIMAGMAPAEGFTDDVALLVYRPVEPLRLEFPAVPDQLGTSRGSLRRWLTEHGIADDTIQDVLVSVGEACSNAIEHAYGAGSRTPSGAPVVTVSARIHGHTLSITIADHGRWRPPPPDNSRYRGRGMIMMKALMDEVRIRPTPTGTVVDMRTDLTS</sequence>
<dbReference type="Pfam" id="PF08448">
    <property type="entry name" value="PAS_4"/>
    <property type="match status" value="2"/>
</dbReference>
<dbReference type="InterPro" id="IPR001932">
    <property type="entry name" value="PPM-type_phosphatase-like_dom"/>
</dbReference>
<evidence type="ECO:0000256" key="5">
    <source>
        <dbReference type="ARBA" id="ARBA00022679"/>
    </source>
</evidence>
<dbReference type="SMART" id="SM00331">
    <property type="entry name" value="PP2C_SIG"/>
    <property type="match status" value="1"/>
</dbReference>
<dbReference type="CDD" id="cd17574">
    <property type="entry name" value="REC_OmpR"/>
    <property type="match status" value="1"/>
</dbReference>
<proteinExistence type="predicted"/>
<evidence type="ECO:0000313" key="14">
    <source>
        <dbReference type="Proteomes" id="UP001139157"/>
    </source>
</evidence>
<feature type="modified residue" description="4-aspartylphosphate" evidence="8">
    <location>
        <position position="664"/>
    </location>
</feature>
<dbReference type="SMART" id="SM00388">
    <property type="entry name" value="HisKA"/>
    <property type="match status" value="1"/>
</dbReference>
<evidence type="ECO:0000256" key="6">
    <source>
        <dbReference type="ARBA" id="ARBA00022777"/>
    </source>
</evidence>
<feature type="domain" description="Histidine kinase" evidence="9">
    <location>
        <begin position="344"/>
        <end position="560"/>
    </location>
</feature>
<keyword evidence="14" id="KW-1185">Reference proteome</keyword>
<dbReference type="SUPFAM" id="SSF47384">
    <property type="entry name" value="Homodimeric domain of signal transducing histidine kinase"/>
    <property type="match status" value="1"/>
</dbReference>
<dbReference type="InterPro" id="IPR000014">
    <property type="entry name" value="PAS"/>
</dbReference>
<keyword evidence="5" id="KW-0808">Transferase</keyword>
<evidence type="ECO:0000259" key="11">
    <source>
        <dbReference type="PROSITE" id="PS50112"/>
    </source>
</evidence>
<dbReference type="CDD" id="cd16936">
    <property type="entry name" value="HATPase_RsbW-like"/>
    <property type="match status" value="1"/>
</dbReference>
<dbReference type="GO" id="GO:0000155">
    <property type="term" value="F:phosphorelay sensor kinase activity"/>
    <property type="evidence" value="ECO:0007669"/>
    <property type="project" value="InterPro"/>
</dbReference>
<feature type="domain" description="PAC" evidence="12">
    <location>
        <begin position="817"/>
        <end position="869"/>
    </location>
</feature>
<dbReference type="SMART" id="SM00448">
    <property type="entry name" value="REC"/>
    <property type="match status" value="1"/>
</dbReference>
<comment type="subcellular location">
    <subcellularLocation>
        <location evidence="2">Cell membrane</location>
    </subcellularLocation>
</comment>
<dbReference type="InterPro" id="IPR036890">
    <property type="entry name" value="HATPase_C_sf"/>
</dbReference>
<keyword evidence="4 8" id="KW-0597">Phosphoprotein</keyword>
<dbReference type="PROSITE" id="PS50109">
    <property type="entry name" value="HIS_KIN"/>
    <property type="match status" value="1"/>
</dbReference>
<dbReference type="Gene3D" id="3.30.450.40">
    <property type="match status" value="1"/>
</dbReference>
<dbReference type="InterPro" id="IPR000700">
    <property type="entry name" value="PAS-assoc_C"/>
</dbReference>
<dbReference type="Gene3D" id="3.30.450.20">
    <property type="entry name" value="PAS domain"/>
    <property type="match status" value="2"/>
</dbReference>